<feature type="compositionally biased region" description="Basic residues" evidence="1">
    <location>
        <begin position="69"/>
        <end position="80"/>
    </location>
</feature>
<feature type="region of interest" description="Disordered" evidence="1">
    <location>
        <begin position="280"/>
        <end position="306"/>
    </location>
</feature>
<feature type="compositionally biased region" description="Polar residues" evidence="1">
    <location>
        <begin position="217"/>
        <end position="226"/>
    </location>
</feature>
<dbReference type="AlphaFoldDB" id="A0A1Z5KT01"/>
<protein>
    <submittedName>
        <fullName evidence="2">Uncharacterized protein</fullName>
    </submittedName>
</protein>
<organism evidence="2 3">
    <name type="scientific">Fistulifera solaris</name>
    <name type="common">Oleaginous diatom</name>
    <dbReference type="NCBI Taxonomy" id="1519565"/>
    <lineage>
        <taxon>Eukaryota</taxon>
        <taxon>Sar</taxon>
        <taxon>Stramenopiles</taxon>
        <taxon>Ochrophyta</taxon>
        <taxon>Bacillariophyta</taxon>
        <taxon>Bacillariophyceae</taxon>
        <taxon>Bacillariophycidae</taxon>
        <taxon>Naviculales</taxon>
        <taxon>Naviculaceae</taxon>
        <taxon>Fistulifera</taxon>
    </lineage>
</organism>
<dbReference type="Proteomes" id="UP000198406">
    <property type="component" value="Unassembled WGS sequence"/>
</dbReference>
<evidence type="ECO:0000256" key="1">
    <source>
        <dbReference type="SAM" id="MobiDB-lite"/>
    </source>
</evidence>
<keyword evidence="3" id="KW-1185">Reference proteome</keyword>
<accession>A0A1Z5KT01</accession>
<gene>
    <name evidence="2" type="ORF">FisN_7Hh350</name>
</gene>
<reference evidence="2 3" key="1">
    <citation type="journal article" date="2015" name="Plant Cell">
        <title>Oil accumulation by the oleaginous diatom Fistulifera solaris as revealed by the genome and transcriptome.</title>
        <authorList>
            <person name="Tanaka T."/>
            <person name="Maeda Y."/>
            <person name="Veluchamy A."/>
            <person name="Tanaka M."/>
            <person name="Abida H."/>
            <person name="Marechal E."/>
            <person name="Bowler C."/>
            <person name="Muto M."/>
            <person name="Sunaga Y."/>
            <person name="Tanaka M."/>
            <person name="Yoshino T."/>
            <person name="Taniguchi T."/>
            <person name="Fukuda Y."/>
            <person name="Nemoto M."/>
            <person name="Matsumoto M."/>
            <person name="Wong P.S."/>
            <person name="Aburatani S."/>
            <person name="Fujibuchi W."/>
        </authorList>
    </citation>
    <scope>NUCLEOTIDE SEQUENCE [LARGE SCALE GENOMIC DNA]</scope>
    <source>
        <strain evidence="2 3">JPCC DA0580</strain>
    </source>
</reference>
<evidence type="ECO:0000313" key="2">
    <source>
        <dbReference type="EMBL" id="GAX29058.1"/>
    </source>
</evidence>
<feature type="compositionally biased region" description="Acidic residues" evidence="1">
    <location>
        <begin position="33"/>
        <end position="43"/>
    </location>
</feature>
<name>A0A1Z5KT01_FISSO</name>
<comment type="caution">
    <text evidence="2">The sequence shown here is derived from an EMBL/GenBank/DDBJ whole genome shotgun (WGS) entry which is preliminary data.</text>
</comment>
<evidence type="ECO:0000313" key="3">
    <source>
        <dbReference type="Proteomes" id="UP000198406"/>
    </source>
</evidence>
<dbReference type="OrthoDB" id="47526at2759"/>
<proteinExistence type="predicted"/>
<feature type="compositionally biased region" description="Basic and acidic residues" evidence="1">
    <location>
        <begin position="57"/>
        <end position="67"/>
    </location>
</feature>
<sequence length="306" mass="34221">MHFPWNHKAQRREQVLRGLPCDIDELLAHQTPDDSDTDDNEEYEFGKTGKMICNRSPQDKGLIELSHKPSSRKQRSRIKTSLRNSVTRVDDDVAFRMYQEVQSRKLHRQTSGAKASCSLVSIQCNGVSSEASIFTDVPDGKTPVLLPAIQPRDVVNGKRMSVTKAKELSKQLGSYDCRYGLPDISNEREQSGRRRRVFAGRTRTIWTRREDAPGKPTSPSAQPTYTSIITGETLPAGSHKRPLPVKVGLKVNGKIVTVDKNEKFSADSLDKIDEINKALESGSTSKKSSNAKQSNHHQNGSRKRAR</sequence>
<dbReference type="EMBL" id="BDSP01000285">
    <property type="protein sequence ID" value="GAX29058.1"/>
    <property type="molecule type" value="Genomic_DNA"/>
</dbReference>
<feature type="region of interest" description="Disordered" evidence="1">
    <location>
        <begin position="187"/>
        <end position="226"/>
    </location>
</feature>
<feature type="compositionally biased region" description="Polar residues" evidence="1">
    <location>
        <begin position="281"/>
        <end position="298"/>
    </location>
</feature>
<feature type="region of interest" description="Disordered" evidence="1">
    <location>
        <begin position="28"/>
        <end position="82"/>
    </location>
</feature>
<dbReference type="InParanoid" id="A0A1Z5KT01"/>